<dbReference type="SUPFAM" id="SSF55961">
    <property type="entry name" value="Bet v1-like"/>
    <property type="match status" value="1"/>
</dbReference>
<dbReference type="Gene3D" id="3.30.530.20">
    <property type="match status" value="1"/>
</dbReference>
<evidence type="ECO:0000256" key="2">
    <source>
        <dbReference type="SAM" id="MobiDB-lite"/>
    </source>
</evidence>
<accession>A0ABQ6JUG4</accession>
<name>A0ABQ6JUG4_9MICO</name>
<proteinExistence type="inferred from homology"/>
<reference evidence="5" key="1">
    <citation type="journal article" date="2019" name="Int. J. Syst. Evol. Microbiol.">
        <title>The Global Catalogue of Microorganisms (GCM) 10K type strain sequencing project: providing services to taxonomists for standard genome sequencing and annotation.</title>
        <authorList>
            <consortium name="The Broad Institute Genomics Platform"/>
            <consortium name="The Broad Institute Genome Sequencing Center for Infectious Disease"/>
            <person name="Wu L."/>
            <person name="Ma J."/>
        </authorList>
    </citation>
    <scope>NUCLEOTIDE SEQUENCE [LARGE SCALE GENOMIC DNA]</scope>
    <source>
        <strain evidence="5">NBRC 108755</strain>
    </source>
</reference>
<gene>
    <name evidence="4" type="ORF">GCM10025869_08350</name>
</gene>
<dbReference type="Pfam" id="PF08327">
    <property type="entry name" value="AHSA1"/>
    <property type="match status" value="1"/>
</dbReference>
<dbReference type="Proteomes" id="UP001157069">
    <property type="component" value="Unassembled WGS sequence"/>
</dbReference>
<feature type="region of interest" description="Disordered" evidence="2">
    <location>
        <begin position="72"/>
        <end position="92"/>
    </location>
</feature>
<feature type="domain" description="Activator of Hsp90 ATPase homologue 1/2-like C-terminal" evidence="3">
    <location>
        <begin position="12"/>
        <end position="67"/>
    </location>
</feature>
<protein>
    <recommendedName>
        <fullName evidence="3">Activator of Hsp90 ATPase homologue 1/2-like C-terminal domain-containing protein</fullName>
    </recommendedName>
</protein>
<evidence type="ECO:0000313" key="5">
    <source>
        <dbReference type="Proteomes" id="UP001157069"/>
    </source>
</evidence>
<dbReference type="RefSeq" id="WP_284297977.1">
    <property type="nucleotide sequence ID" value="NZ_BSVA01000001.1"/>
</dbReference>
<organism evidence="4 5">
    <name type="scientific">Homoserinibacter gongjuensis</name>
    <dbReference type="NCBI Taxonomy" id="1162968"/>
    <lineage>
        <taxon>Bacteria</taxon>
        <taxon>Bacillati</taxon>
        <taxon>Actinomycetota</taxon>
        <taxon>Actinomycetes</taxon>
        <taxon>Micrococcales</taxon>
        <taxon>Microbacteriaceae</taxon>
        <taxon>Homoserinibacter</taxon>
    </lineage>
</organism>
<sequence>MTDDRIYEVEVAAPPQKVWEALTEPHTVRRYYYGTSPRTTWEVGSPVEFVDDDGDVQIEGVVLAFEPLCASRTPSSPPGTAATMTRAPCIGR</sequence>
<comment type="caution">
    <text evidence="4">The sequence shown here is derived from an EMBL/GenBank/DDBJ whole genome shotgun (WGS) entry which is preliminary data.</text>
</comment>
<dbReference type="InterPro" id="IPR023393">
    <property type="entry name" value="START-like_dom_sf"/>
</dbReference>
<evidence type="ECO:0000259" key="3">
    <source>
        <dbReference type="Pfam" id="PF08327"/>
    </source>
</evidence>
<comment type="similarity">
    <text evidence="1">Belongs to the AHA1 family.</text>
</comment>
<dbReference type="InterPro" id="IPR013538">
    <property type="entry name" value="ASHA1/2-like_C"/>
</dbReference>
<evidence type="ECO:0000256" key="1">
    <source>
        <dbReference type="ARBA" id="ARBA00006817"/>
    </source>
</evidence>
<evidence type="ECO:0000313" key="4">
    <source>
        <dbReference type="EMBL" id="GMA90306.1"/>
    </source>
</evidence>
<keyword evidence="5" id="KW-1185">Reference proteome</keyword>
<dbReference type="EMBL" id="BSVA01000001">
    <property type="protein sequence ID" value="GMA90306.1"/>
    <property type="molecule type" value="Genomic_DNA"/>
</dbReference>